<evidence type="ECO:0000256" key="1">
    <source>
        <dbReference type="ARBA" id="ARBA00009437"/>
    </source>
</evidence>
<organism evidence="6 7">
    <name type="scientific">Secundilactobacillus malefermentans</name>
    <dbReference type="NCBI Taxonomy" id="176292"/>
    <lineage>
        <taxon>Bacteria</taxon>
        <taxon>Bacillati</taxon>
        <taxon>Bacillota</taxon>
        <taxon>Bacilli</taxon>
        <taxon>Lactobacillales</taxon>
        <taxon>Lactobacillaceae</taxon>
        <taxon>Secundilactobacillus</taxon>
    </lineage>
</organism>
<dbReference type="SUPFAM" id="SSF46785">
    <property type="entry name" value="Winged helix' DNA-binding domain"/>
    <property type="match status" value="1"/>
</dbReference>
<keyword evidence="2" id="KW-0805">Transcription regulation</keyword>
<reference evidence="6 7" key="1">
    <citation type="journal article" date="2019" name="Appl. Microbiol. Biotechnol.">
        <title>Uncovering carbohydrate metabolism through a genotype-phenotype association study of 56 lactic acid bacteria genomes.</title>
        <authorList>
            <person name="Buron-Moles G."/>
            <person name="Chailyan A."/>
            <person name="Dolejs I."/>
            <person name="Forster J."/>
            <person name="Miks M.H."/>
        </authorList>
    </citation>
    <scope>NUCLEOTIDE SEQUENCE [LARGE SCALE GENOMIC DNA]</scope>
    <source>
        <strain evidence="6 7">ATCC 49373</strain>
    </source>
</reference>
<dbReference type="InterPro" id="IPR000847">
    <property type="entry name" value="LysR_HTH_N"/>
</dbReference>
<dbReference type="InterPro" id="IPR005119">
    <property type="entry name" value="LysR_subst-bd"/>
</dbReference>
<dbReference type="AlphaFoldDB" id="A0A4R5NSJ8"/>
<proteinExistence type="inferred from homology"/>
<dbReference type="GO" id="GO:0005829">
    <property type="term" value="C:cytosol"/>
    <property type="evidence" value="ECO:0007669"/>
    <property type="project" value="TreeGrafter"/>
</dbReference>
<dbReference type="PANTHER" id="PTHR30419">
    <property type="entry name" value="HTH-TYPE TRANSCRIPTIONAL REGULATOR YBHD"/>
    <property type="match status" value="1"/>
</dbReference>
<evidence type="ECO:0000313" key="6">
    <source>
        <dbReference type="EMBL" id="TDG80194.1"/>
    </source>
</evidence>
<dbReference type="InterPro" id="IPR036388">
    <property type="entry name" value="WH-like_DNA-bd_sf"/>
</dbReference>
<dbReference type="Pfam" id="PF03466">
    <property type="entry name" value="LysR_substrate"/>
    <property type="match status" value="1"/>
</dbReference>
<dbReference type="GO" id="GO:0003700">
    <property type="term" value="F:DNA-binding transcription factor activity"/>
    <property type="evidence" value="ECO:0007669"/>
    <property type="project" value="InterPro"/>
</dbReference>
<comment type="caution">
    <text evidence="6">The sequence shown here is derived from an EMBL/GenBank/DDBJ whole genome shotgun (WGS) entry which is preliminary data.</text>
</comment>
<dbReference type="InterPro" id="IPR050950">
    <property type="entry name" value="HTH-type_LysR_regulators"/>
</dbReference>
<evidence type="ECO:0000313" key="7">
    <source>
        <dbReference type="Proteomes" id="UP000294854"/>
    </source>
</evidence>
<dbReference type="PROSITE" id="PS50931">
    <property type="entry name" value="HTH_LYSR"/>
    <property type="match status" value="1"/>
</dbReference>
<comment type="similarity">
    <text evidence="1">Belongs to the LysR transcriptional regulatory family.</text>
</comment>
<dbReference type="EMBL" id="PUFO01000012">
    <property type="protein sequence ID" value="TDG80194.1"/>
    <property type="molecule type" value="Genomic_DNA"/>
</dbReference>
<keyword evidence="4" id="KW-0804">Transcription</keyword>
<dbReference type="PRINTS" id="PR00039">
    <property type="entry name" value="HTHLYSR"/>
</dbReference>
<dbReference type="Proteomes" id="UP000294854">
    <property type="component" value="Unassembled WGS sequence"/>
</dbReference>
<dbReference type="InterPro" id="IPR036390">
    <property type="entry name" value="WH_DNA-bd_sf"/>
</dbReference>
<dbReference type="RefSeq" id="WP_010619227.1">
    <property type="nucleotide sequence ID" value="NZ_CP042371.1"/>
</dbReference>
<keyword evidence="3" id="KW-0238">DNA-binding</keyword>
<feature type="domain" description="HTH lysR-type" evidence="5">
    <location>
        <begin position="1"/>
        <end position="60"/>
    </location>
</feature>
<name>A0A4R5NSJ8_9LACO</name>
<dbReference type="Gene3D" id="3.40.190.290">
    <property type="match status" value="1"/>
</dbReference>
<evidence type="ECO:0000256" key="4">
    <source>
        <dbReference type="ARBA" id="ARBA00023163"/>
    </source>
</evidence>
<protein>
    <recommendedName>
        <fullName evidence="5">HTH lysR-type domain-containing protein</fullName>
    </recommendedName>
</protein>
<evidence type="ECO:0000256" key="2">
    <source>
        <dbReference type="ARBA" id="ARBA00023015"/>
    </source>
</evidence>
<dbReference type="GO" id="GO:0003677">
    <property type="term" value="F:DNA binding"/>
    <property type="evidence" value="ECO:0007669"/>
    <property type="project" value="UniProtKB-KW"/>
</dbReference>
<dbReference type="Gene3D" id="1.10.10.10">
    <property type="entry name" value="Winged helix-like DNA-binding domain superfamily/Winged helix DNA-binding domain"/>
    <property type="match status" value="1"/>
</dbReference>
<accession>A0A4R5NSJ8</accession>
<sequence length="294" mass="33011">MNTRDLEYFMALVEFRKYTRVAAAFSVSQPSVTQAIQRLEREFGVSLVEQDRVHQQTIITRAGRLLYKNAQHIQENLNLAHLEIEDAKQEKIKFGLPPIIGTLYFPQIAGKLLQEGILQKTSVNETGSGKLLSDLRKGDIDIALLGSVRPINYDDVTAIHLGSRPFNIIASPDNPISRKKQIAFSELKDEKFIGLDGKYVHPIAFKAFSEFAGISPETIYSTPDIAWVKSLVEANLGISLIVKDVVNTDDRLVTIPVSDPVPERFNISIVIRKGYPLTELEDQFINVMSEMQID</sequence>
<dbReference type="STRING" id="1122149.FD44_GL000807"/>
<gene>
    <name evidence="6" type="ORF">C5L31_001804</name>
</gene>
<keyword evidence="7" id="KW-1185">Reference proteome</keyword>
<dbReference type="OrthoDB" id="9803735at2"/>
<evidence type="ECO:0000259" key="5">
    <source>
        <dbReference type="PROSITE" id="PS50931"/>
    </source>
</evidence>
<evidence type="ECO:0000256" key="3">
    <source>
        <dbReference type="ARBA" id="ARBA00023125"/>
    </source>
</evidence>
<dbReference type="Pfam" id="PF00126">
    <property type="entry name" value="HTH_1"/>
    <property type="match status" value="1"/>
</dbReference>
<dbReference type="SUPFAM" id="SSF53850">
    <property type="entry name" value="Periplasmic binding protein-like II"/>
    <property type="match status" value="1"/>
</dbReference>